<gene>
    <name evidence="1" type="ORF">BU16DRAFT_531227</name>
</gene>
<proteinExistence type="predicted"/>
<dbReference type="EMBL" id="MU004198">
    <property type="protein sequence ID" value="KAF2489747.1"/>
    <property type="molecule type" value="Genomic_DNA"/>
</dbReference>
<name>A0A6A6QE39_9PEZI</name>
<dbReference type="AlphaFoldDB" id="A0A6A6QE39"/>
<keyword evidence="2" id="KW-1185">Reference proteome</keyword>
<protein>
    <submittedName>
        <fullName evidence="1">Uncharacterized protein</fullName>
    </submittedName>
</protein>
<dbReference type="Proteomes" id="UP000799750">
    <property type="component" value="Unassembled WGS sequence"/>
</dbReference>
<evidence type="ECO:0000313" key="2">
    <source>
        <dbReference type="Proteomes" id="UP000799750"/>
    </source>
</evidence>
<reference evidence="1" key="1">
    <citation type="journal article" date="2020" name="Stud. Mycol.">
        <title>101 Dothideomycetes genomes: a test case for predicting lifestyles and emergence of pathogens.</title>
        <authorList>
            <person name="Haridas S."/>
            <person name="Albert R."/>
            <person name="Binder M."/>
            <person name="Bloem J."/>
            <person name="Labutti K."/>
            <person name="Salamov A."/>
            <person name="Andreopoulos B."/>
            <person name="Baker S."/>
            <person name="Barry K."/>
            <person name="Bills G."/>
            <person name="Bluhm B."/>
            <person name="Cannon C."/>
            <person name="Castanera R."/>
            <person name="Culley D."/>
            <person name="Daum C."/>
            <person name="Ezra D."/>
            <person name="Gonzalez J."/>
            <person name="Henrissat B."/>
            <person name="Kuo A."/>
            <person name="Liang C."/>
            <person name="Lipzen A."/>
            <person name="Lutzoni F."/>
            <person name="Magnuson J."/>
            <person name="Mondo S."/>
            <person name="Nolan M."/>
            <person name="Ohm R."/>
            <person name="Pangilinan J."/>
            <person name="Park H.-J."/>
            <person name="Ramirez L."/>
            <person name="Alfaro M."/>
            <person name="Sun H."/>
            <person name="Tritt A."/>
            <person name="Yoshinaga Y."/>
            <person name="Zwiers L.-H."/>
            <person name="Turgeon B."/>
            <person name="Goodwin S."/>
            <person name="Spatafora J."/>
            <person name="Crous P."/>
            <person name="Grigoriev I."/>
        </authorList>
    </citation>
    <scope>NUCLEOTIDE SEQUENCE</scope>
    <source>
        <strain evidence="1">CBS 269.34</strain>
    </source>
</reference>
<sequence length="51" mass="5753">MFSFWHCGKYSETPLGYRGAAEVGCKEPHPSNQPHTIRIAPFNSYLTTHTS</sequence>
<accession>A0A6A6QE39</accession>
<organism evidence="1 2">
    <name type="scientific">Lophium mytilinum</name>
    <dbReference type="NCBI Taxonomy" id="390894"/>
    <lineage>
        <taxon>Eukaryota</taxon>
        <taxon>Fungi</taxon>
        <taxon>Dikarya</taxon>
        <taxon>Ascomycota</taxon>
        <taxon>Pezizomycotina</taxon>
        <taxon>Dothideomycetes</taxon>
        <taxon>Pleosporomycetidae</taxon>
        <taxon>Mytilinidiales</taxon>
        <taxon>Mytilinidiaceae</taxon>
        <taxon>Lophium</taxon>
    </lineage>
</organism>
<evidence type="ECO:0000313" key="1">
    <source>
        <dbReference type="EMBL" id="KAF2489747.1"/>
    </source>
</evidence>